<reference evidence="3" key="1">
    <citation type="journal article" date="2020" name="Cell">
        <title>Large-Scale Comparative Analyses of Tick Genomes Elucidate Their Genetic Diversity and Vector Capacities.</title>
        <authorList>
            <consortium name="Tick Genome and Microbiome Consortium (TIGMIC)"/>
            <person name="Jia N."/>
            <person name="Wang J."/>
            <person name="Shi W."/>
            <person name="Du L."/>
            <person name="Sun Y."/>
            <person name="Zhan W."/>
            <person name="Jiang J.F."/>
            <person name="Wang Q."/>
            <person name="Zhang B."/>
            <person name="Ji P."/>
            <person name="Bell-Sakyi L."/>
            <person name="Cui X.M."/>
            <person name="Yuan T.T."/>
            <person name="Jiang B.G."/>
            <person name="Yang W.F."/>
            <person name="Lam T.T."/>
            <person name="Chang Q.C."/>
            <person name="Ding S.J."/>
            <person name="Wang X.J."/>
            <person name="Zhu J.G."/>
            <person name="Ruan X.D."/>
            <person name="Zhao L."/>
            <person name="Wei J.T."/>
            <person name="Ye R.Z."/>
            <person name="Que T.C."/>
            <person name="Du C.H."/>
            <person name="Zhou Y.H."/>
            <person name="Cheng J.X."/>
            <person name="Dai P.F."/>
            <person name="Guo W.B."/>
            <person name="Han X.H."/>
            <person name="Huang E.J."/>
            <person name="Li L.F."/>
            <person name="Wei W."/>
            <person name="Gao Y.C."/>
            <person name="Liu J.Z."/>
            <person name="Shao H.Z."/>
            <person name="Wang X."/>
            <person name="Wang C.C."/>
            <person name="Yang T.C."/>
            <person name="Huo Q.B."/>
            <person name="Li W."/>
            <person name="Chen H.Y."/>
            <person name="Chen S.E."/>
            <person name="Zhou L.G."/>
            <person name="Ni X.B."/>
            <person name="Tian J.H."/>
            <person name="Sheng Y."/>
            <person name="Liu T."/>
            <person name="Pan Y.S."/>
            <person name="Xia L.Y."/>
            <person name="Li J."/>
            <person name="Zhao F."/>
            <person name="Cao W.C."/>
        </authorList>
    </citation>
    <scope>NUCLEOTIDE SEQUENCE</scope>
    <source>
        <strain evidence="3">Rsan-2018</strain>
    </source>
</reference>
<dbReference type="Proteomes" id="UP000821837">
    <property type="component" value="Unassembled WGS sequence"/>
</dbReference>
<comment type="caution">
    <text evidence="3">The sequence shown here is derived from an EMBL/GenBank/DDBJ whole genome shotgun (WGS) entry which is preliminary data.</text>
</comment>
<organism evidence="3 4">
    <name type="scientific">Rhipicephalus sanguineus</name>
    <name type="common">Brown dog tick</name>
    <name type="synonym">Ixodes sanguineus</name>
    <dbReference type="NCBI Taxonomy" id="34632"/>
    <lineage>
        <taxon>Eukaryota</taxon>
        <taxon>Metazoa</taxon>
        <taxon>Ecdysozoa</taxon>
        <taxon>Arthropoda</taxon>
        <taxon>Chelicerata</taxon>
        <taxon>Arachnida</taxon>
        <taxon>Acari</taxon>
        <taxon>Parasitiformes</taxon>
        <taxon>Ixodida</taxon>
        <taxon>Ixodoidea</taxon>
        <taxon>Ixodidae</taxon>
        <taxon>Rhipicephalinae</taxon>
        <taxon>Rhipicephalus</taxon>
        <taxon>Rhipicephalus</taxon>
    </lineage>
</organism>
<dbReference type="EMBL" id="JABSTV010001250">
    <property type="protein sequence ID" value="KAH7956396.1"/>
    <property type="molecule type" value="Genomic_DNA"/>
</dbReference>
<feature type="transmembrane region" description="Helical" evidence="2">
    <location>
        <begin position="39"/>
        <end position="59"/>
    </location>
</feature>
<evidence type="ECO:0000313" key="4">
    <source>
        <dbReference type="Proteomes" id="UP000821837"/>
    </source>
</evidence>
<reference evidence="3" key="2">
    <citation type="submission" date="2021-09" db="EMBL/GenBank/DDBJ databases">
        <authorList>
            <person name="Jia N."/>
            <person name="Wang J."/>
            <person name="Shi W."/>
            <person name="Du L."/>
            <person name="Sun Y."/>
            <person name="Zhan W."/>
            <person name="Jiang J."/>
            <person name="Wang Q."/>
            <person name="Zhang B."/>
            <person name="Ji P."/>
            <person name="Sakyi L.B."/>
            <person name="Cui X."/>
            <person name="Yuan T."/>
            <person name="Jiang B."/>
            <person name="Yang W."/>
            <person name="Lam T.T.-Y."/>
            <person name="Chang Q."/>
            <person name="Ding S."/>
            <person name="Wang X."/>
            <person name="Zhu J."/>
            <person name="Ruan X."/>
            <person name="Zhao L."/>
            <person name="Wei J."/>
            <person name="Que T."/>
            <person name="Du C."/>
            <person name="Cheng J."/>
            <person name="Dai P."/>
            <person name="Han X."/>
            <person name="Huang E."/>
            <person name="Gao Y."/>
            <person name="Liu J."/>
            <person name="Shao H."/>
            <person name="Ye R."/>
            <person name="Li L."/>
            <person name="Wei W."/>
            <person name="Wang X."/>
            <person name="Wang C."/>
            <person name="Huo Q."/>
            <person name="Li W."/>
            <person name="Guo W."/>
            <person name="Chen H."/>
            <person name="Chen S."/>
            <person name="Zhou L."/>
            <person name="Zhou L."/>
            <person name="Ni X."/>
            <person name="Tian J."/>
            <person name="Zhou Y."/>
            <person name="Sheng Y."/>
            <person name="Liu T."/>
            <person name="Pan Y."/>
            <person name="Xia L."/>
            <person name="Li J."/>
            <person name="Zhao F."/>
            <person name="Cao W."/>
        </authorList>
    </citation>
    <scope>NUCLEOTIDE SEQUENCE</scope>
    <source>
        <strain evidence="3">Rsan-2018</strain>
        <tissue evidence="3">Larvae</tissue>
    </source>
</reference>
<name>A0A9D4PVF5_RHISA</name>
<keyword evidence="4" id="KW-1185">Reference proteome</keyword>
<protein>
    <submittedName>
        <fullName evidence="3">Uncharacterized protein</fullName>
    </submittedName>
</protein>
<proteinExistence type="predicted"/>
<feature type="compositionally biased region" description="Basic and acidic residues" evidence="1">
    <location>
        <begin position="1"/>
        <end position="12"/>
    </location>
</feature>
<feature type="compositionally biased region" description="Polar residues" evidence="1">
    <location>
        <begin position="13"/>
        <end position="26"/>
    </location>
</feature>
<keyword evidence="2" id="KW-0472">Membrane</keyword>
<keyword evidence="2" id="KW-1133">Transmembrane helix</keyword>
<sequence length="114" mass="12840">MDMTMIHDDGSDTRAQISELPPSTSVPEEVDVSEWKPTWTTGLGAYASMTLMFLVAALADSMISKYYAPSWGCVLFEWALFLVPFGTLLYQMHGCVESVRPHIESQLMRHSHVR</sequence>
<evidence type="ECO:0000256" key="2">
    <source>
        <dbReference type="SAM" id="Phobius"/>
    </source>
</evidence>
<keyword evidence="2" id="KW-0812">Transmembrane</keyword>
<evidence type="ECO:0000256" key="1">
    <source>
        <dbReference type="SAM" id="MobiDB-lite"/>
    </source>
</evidence>
<feature type="transmembrane region" description="Helical" evidence="2">
    <location>
        <begin position="71"/>
        <end position="90"/>
    </location>
</feature>
<dbReference type="AlphaFoldDB" id="A0A9D4PVF5"/>
<gene>
    <name evidence="3" type="ORF">HPB52_008861</name>
</gene>
<feature type="region of interest" description="Disordered" evidence="1">
    <location>
        <begin position="1"/>
        <end position="27"/>
    </location>
</feature>
<evidence type="ECO:0000313" key="3">
    <source>
        <dbReference type="EMBL" id="KAH7956396.1"/>
    </source>
</evidence>
<accession>A0A9D4PVF5</accession>